<feature type="compositionally biased region" description="Basic and acidic residues" evidence="3">
    <location>
        <begin position="449"/>
        <end position="464"/>
    </location>
</feature>
<dbReference type="PROSITE" id="PS50303">
    <property type="entry name" value="PUM_HD"/>
    <property type="match status" value="1"/>
</dbReference>
<dbReference type="InterPro" id="IPR033133">
    <property type="entry name" value="PUM-HD"/>
</dbReference>
<dbReference type="EMBL" id="MKKU01000046">
    <property type="protein sequence ID" value="RNF26352.1"/>
    <property type="molecule type" value="Genomic_DNA"/>
</dbReference>
<dbReference type="Proteomes" id="UP000284403">
    <property type="component" value="Unassembled WGS sequence"/>
</dbReference>
<dbReference type="RefSeq" id="XP_029231558.1">
    <property type="nucleotide sequence ID" value="XM_029368491.1"/>
</dbReference>
<feature type="domain" description="PUM-HD" evidence="4">
    <location>
        <begin position="452"/>
        <end position="840"/>
    </location>
</feature>
<dbReference type="Gene3D" id="1.25.10.10">
    <property type="entry name" value="Leucine-rich Repeat Variant"/>
    <property type="match status" value="1"/>
</dbReference>
<feature type="region of interest" description="Disordered" evidence="3">
    <location>
        <begin position="444"/>
        <end position="464"/>
    </location>
</feature>
<feature type="repeat" description="Pumilio" evidence="2">
    <location>
        <begin position="477"/>
        <end position="515"/>
    </location>
</feature>
<dbReference type="GeneID" id="40315164"/>
<feature type="region of interest" description="Disordered" evidence="3">
    <location>
        <begin position="333"/>
        <end position="375"/>
    </location>
</feature>
<dbReference type="PANTHER" id="PTHR12537:SF190">
    <property type="entry name" value="RNA BINDING PROTEIN, PUTATIVE-RELATED"/>
    <property type="match status" value="1"/>
</dbReference>
<dbReference type="GO" id="GO:0005737">
    <property type="term" value="C:cytoplasm"/>
    <property type="evidence" value="ECO:0007669"/>
    <property type="project" value="TreeGrafter"/>
</dbReference>
<evidence type="ECO:0000256" key="2">
    <source>
        <dbReference type="PROSITE-ProRule" id="PRU00317"/>
    </source>
</evidence>
<dbReference type="AlphaFoldDB" id="A0A422Q8Q1"/>
<feature type="repeat" description="Pumilio" evidence="2">
    <location>
        <begin position="661"/>
        <end position="696"/>
    </location>
</feature>
<feature type="repeat" description="Pumilio" evidence="2">
    <location>
        <begin position="625"/>
        <end position="660"/>
    </location>
</feature>
<feature type="compositionally biased region" description="Low complexity" evidence="3">
    <location>
        <begin position="344"/>
        <end position="374"/>
    </location>
</feature>
<dbReference type="PANTHER" id="PTHR12537">
    <property type="entry name" value="RNA BINDING PROTEIN PUMILIO-RELATED"/>
    <property type="match status" value="1"/>
</dbReference>
<evidence type="ECO:0000313" key="5">
    <source>
        <dbReference type="EMBL" id="RNF26352.1"/>
    </source>
</evidence>
<feature type="repeat" description="Pumilio" evidence="2">
    <location>
        <begin position="553"/>
        <end position="588"/>
    </location>
</feature>
<gene>
    <name evidence="5" type="ORF">Tco025E_01553</name>
</gene>
<dbReference type="InterPro" id="IPR001313">
    <property type="entry name" value="Pumilio_RNA-bd_rpt"/>
</dbReference>
<feature type="region of interest" description="Disordered" evidence="3">
    <location>
        <begin position="913"/>
        <end position="985"/>
    </location>
</feature>
<dbReference type="GO" id="GO:0003729">
    <property type="term" value="F:mRNA binding"/>
    <property type="evidence" value="ECO:0007669"/>
    <property type="project" value="TreeGrafter"/>
</dbReference>
<dbReference type="GO" id="GO:0010608">
    <property type="term" value="P:post-transcriptional regulation of gene expression"/>
    <property type="evidence" value="ECO:0007669"/>
    <property type="project" value="TreeGrafter"/>
</dbReference>
<feature type="compositionally biased region" description="Low complexity" evidence="3">
    <location>
        <begin position="412"/>
        <end position="428"/>
    </location>
</feature>
<dbReference type="OrthoDB" id="668540at2759"/>
<organism evidence="5 6">
    <name type="scientific">Trypanosoma conorhini</name>
    <dbReference type="NCBI Taxonomy" id="83891"/>
    <lineage>
        <taxon>Eukaryota</taxon>
        <taxon>Discoba</taxon>
        <taxon>Euglenozoa</taxon>
        <taxon>Kinetoplastea</taxon>
        <taxon>Metakinetoplastina</taxon>
        <taxon>Trypanosomatida</taxon>
        <taxon>Trypanosomatidae</taxon>
        <taxon>Trypanosoma</taxon>
    </lineage>
</organism>
<keyword evidence="6" id="KW-1185">Reference proteome</keyword>
<dbReference type="InterPro" id="IPR016024">
    <property type="entry name" value="ARM-type_fold"/>
</dbReference>
<dbReference type="SUPFAM" id="SSF48371">
    <property type="entry name" value="ARM repeat"/>
    <property type="match status" value="1"/>
</dbReference>
<dbReference type="Pfam" id="PF00806">
    <property type="entry name" value="PUF"/>
    <property type="match status" value="7"/>
</dbReference>
<reference evidence="5 6" key="1">
    <citation type="journal article" date="2018" name="BMC Genomics">
        <title>Genomic comparison of Trypanosoma conorhini and Trypanosoma rangeli to Trypanosoma cruzi strains of high and low virulence.</title>
        <authorList>
            <person name="Bradwell K.R."/>
            <person name="Koparde V.N."/>
            <person name="Matveyev A.V."/>
            <person name="Serrano M.G."/>
            <person name="Alves J.M."/>
            <person name="Parikh H."/>
            <person name="Huang B."/>
            <person name="Lee V."/>
            <person name="Espinosa-Alvarez O."/>
            <person name="Ortiz P.A."/>
            <person name="Costa-Martins A.G."/>
            <person name="Teixeira M.M."/>
            <person name="Buck G.A."/>
        </authorList>
    </citation>
    <scope>NUCLEOTIDE SEQUENCE [LARGE SCALE GENOMIC DNA]</scope>
    <source>
        <strain evidence="5 6">025E</strain>
    </source>
</reference>
<protein>
    <submittedName>
        <fullName evidence="5">Pumilio protein 4</fullName>
    </submittedName>
</protein>
<feature type="region of interest" description="Disordered" evidence="3">
    <location>
        <begin position="407"/>
        <end position="428"/>
    </location>
</feature>
<dbReference type="SMART" id="SM00025">
    <property type="entry name" value="Pumilio"/>
    <property type="match status" value="8"/>
</dbReference>
<feature type="compositionally biased region" description="Polar residues" evidence="3">
    <location>
        <begin position="942"/>
        <end position="958"/>
    </location>
</feature>
<dbReference type="InterPro" id="IPR011989">
    <property type="entry name" value="ARM-like"/>
</dbReference>
<keyword evidence="1" id="KW-0677">Repeat</keyword>
<evidence type="ECO:0000313" key="6">
    <source>
        <dbReference type="Proteomes" id="UP000284403"/>
    </source>
</evidence>
<name>A0A422Q8Q1_9TRYP</name>
<accession>A0A422Q8Q1</accession>
<feature type="compositionally biased region" description="Basic residues" evidence="3">
    <location>
        <begin position="959"/>
        <end position="985"/>
    </location>
</feature>
<dbReference type="PROSITE" id="PS50302">
    <property type="entry name" value="PUM"/>
    <property type="match status" value="5"/>
</dbReference>
<proteinExistence type="predicted"/>
<evidence type="ECO:0000259" key="4">
    <source>
        <dbReference type="PROSITE" id="PS50303"/>
    </source>
</evidence>
<feature type="region of interest" description="Disordered" evidence="3">
    <location>
        <begin position="197"/>
        <end position="221"/>
    </location>
</feature>
<sequence>MEEESGIAWNLSSLLAEVAAVRAAREGDGEEDANSASAAAPVAAGAGASGQFLCGERKAGAPHRGPAPLPVSFCSLAADVGGEAARGAVPVFFDAPASPAAGGWVSAAATAHTAASSCGAHTGAVAASPENPLKTPSSSPYSVVAGLTPSAHSASAARPSFLPATGAAATTSATSTPFGMAHSVTTAVHGVSLAARAPIPSSHDSNNKNNNAISHVNGSHGASDPLSSLNLLLNLSPVNAPIGSTGASAVRWPSPQPNNLVLSGGPYTLQQQQQQQQHVGNNAWEVGNRGGCVVQQQQQQQKYTERHDTLSDSLRGALIRPLPLVKHAAGCHLAPQGSDNPTTAATASSKNKYNNKNNKSNSNRNTANNSGRGSDYSWTFPEEGWSSLKSSSPSAPLRDLASFLGSKRSSAPTTQHPPHRQPQQQQGTPLVSLFASCSGEINRPSLASSERRRSPPVDASVEPHRDAVFPRVPFQLSLHRGYVVEMASDQHGCRELQSVLERFPYHSREVQCIVTELLPGLPQVMANPYGNFLVQKLLEIAPDEDRLQMLSEHLSGSLCEVAVSPHGNYAVQKLIDSLRSRREVEVVCAALQRGVLLLVNDLNGGHVVQKLLQCLPHDIVFVYDAIVEMTLAVCNDKQGCCVVQKCMDAASPEQLLRLQEAVLQHVLPLSTNPYGNYVVAHLIRHCNSVNQRQVVDRAAACVGPALKVLCTNKFASNVVETILNFCSEALKVRLCQFLLQEPDEKASPLLNGGGALNHQHAPSTLPAAAAASQQMLHHAPSILSTVALNEFGNYVVQKMLAVLPVCAELIQLIHHLHRLLPLLLEMNFGKRVEAKMEQAKARITQHYQQKGIAASDAGNYTAALGRADTTMTAMAQLHSARAAADADASRLPQQQRRLQQDVVAPVAPAVTVAAPPASHNSDKGGVGYNTNSNPLFVLSPTPRGTPQQHPMDLHQQSRQPRHSHGARSRNRREQRAKRKGDRGPP</sequence>
<evidence type="ECO:0000256" key="1">
    <source>
        <dbReference type="ARBA" id="ARBA00022737"/>
    </source>
</evidence>
<feature type="compositionally biased region" description="Polar residues" evidence="3">
    <location>
        <begin position="202"/>
        <end position="217"/>
    </location>
</feature>
<evidence type="ECO:0000256" key="3">
    <source>
        <dbReference type="SAM" id="MobiDB-lite"/>
    </source>
</evidence>
<comment type="caution">
    <text evidence="5">The sequence shown here is derived from an EMBL/GenBank/DDBJ whole genome shotgun (WGS) entry which is preliminary data.</text>
</comment>
<feature type="repeat" description="Pumilio" evidence="2">
    <location>
        <begin position="516"/>
        <end position="551"/>
    </location>
</feature>